<name>A0A9B0TAQ5_CHRAS</name>
<feature type="region of interest" description="Disordered" evidence="2">
    <location>
        <begin position="2522"/>
        <end position="2554"/>
    </location>
</feature>
<reference evidence="5" key="1">
    <citation type="submission" date="2025-08" db="UniProtKB">
        <authorList>
            <consortium name="RefSeq"/>
        </authorList>
    </citation>
    <scope>IDENTIFICATION</scope>
    <source>
        <tissue evidence="5">Spleen</tissue>
    </source>
</reference>
<feature type="compositionally biased region" description="Gly residues" evidence="2">
    <location>
        <begin position="3408"/>
        <end position="3420"/>
    </location>
</feature>
<feature type="compositionally biased region" description="Polar residues" evidence="2">
    <location>
        <begin position="2128"/>
        <end position="2140"/>
    </location>
</feature>
<feature type="region of interest" description="Disordered" evidence="2">
    <location>
        <begin position="3089"/>
        <end position="3266"/>
    </location>
</feature>
<dbReference type="OrthoDB" id="9897853at2759"/>
<dbReference type="InterPro" id="IPR013087">
    <property type="entry name" value="Znf_C2H2_type"/>
</dbReference>
<feature type="compositionally biased region" description="Polar residues" evidence="2">
    <location>
        <begin position="520"/>
        <end position="529"/>
    </location>
</feature>
<dbReference type="PANTHER" id="PTHR21465:SF2">
    <property type="entry name" value="ZINC FINGER PROTEIN 469"/>
    <property type="match status" value="1"/>
</dbReference>
<feature type="compositionally biased region" description="Polar residues" evidence="2">
    <location>
        <begin position="2731"/>
        <end position="2740"/>
    </location>
</feature>
<feature type="compositionally biased region" description="Polar residues" evidence="2">
    <location>
        <begin position="21"/>
        <end position="35"/>
    </location>
</feature>
<dbReference type="PROSITE" id="PS50157">
    <property type="entry name" value="ZINC_FINGER_C2H2_2"/>
    <property type="match status" value="4"/>
</dbReference>
<feature type="compositionally biased region" description="Low complexity" evidence="2">
    <location>
        <begin position="541"/>
        <end position="592"/>
    </location>
</feature>
<feature type="compositionally biased region" description="Basic and acidic residues" evidence="2">
    <location>
        <begin position="1532"/>
        <end position="1546"/>
    </location>
</feature>
<dbReference type="SUPFAM" id="SSF57667">
    <property type="entry name" value="beta-beta-alpha zinc fingers"/>
    <property type="match status" value="1"/>
</dbReference>
<dbReference type="InterPro" id="IPR039270">
    <property type="entry name" value="ZNF469"/>
</dbReference>
<feature type="compositionally biased region" description="Basic and acidic residues" evidence="2">
    <location>
        <begin position="2281"/>
        <end position="2296"/>
    </location>
</feature>
<organism evidence="4 5">
    <name type="scientific">Chrysochloris asiatica</name>
    <name type="common">Cape golden mole</name>
    <dbReference type="NCBI Taxonomy" id="185453"/>
    <lineage>
        <taxon>Eukaryota</taxon>
        <taxon>Metazoa</taxon>
        <taxon>Chordata</taxon>
        <taxon>Craniata</taxon>
        <taxon>Vertebrata</taxon>
        <taxon>Euteleostomi</taxon>
        <taxon>Mammalia</taxon>
        <taxon>Eutheria</taxon>
        <taxon>Afrotheria</taxon>
        <taxon>Chrysochloridae</taxon>
        <taxon>Chrysochlorinae</taxon>
        <taxon>Chrysochloris</taxon>
    </lineage>
</organism>
<dbReference type="PROSITE" id="PS00028">
    <property type="entry name" value="ZINC_FINGER_C2H2_1"/>
    <property type="match status" value="5"/>
</dbReference>
<feature type="region of interest" description="Disordered" evidence="2">
    <location>
        <begin position="810"/>
        <end position="974"/>
    </location>
</feature>
<feature type="compositionally biased region" description="Pro residues" evidence="2">
    <location>
        <begin position="166"/>
        <end position="175"/>
    </location>
</feature>
<keyword evidence="1" id="KW-0479">Metal-binding</keyword>
<sequence>MPAEQPLRALPPATTGRDSGRTSQPPKEGSTQVSLKGTKEVGSEVQATEPPKSLPRQASEVGPRTLSSSPWQLGKGGAPQGSPGKGHTQTRVRRPGREHGGPQQLYRLSITSTKNETPEGRPGTGAPLTPSLPRAKSGPPCKELNSHRCFPETPSHFTSTDYTSPSPTPGPPPLRAPRTQGPSRPASYTEFPAGRADVWSPASENSFPAANFGVPPTKPETFPEGGGPSPGAGVGPFQCPFPVLHGAGPKAFAVDRAQHKYTDDGAFTFHPTPHSWPKGPVGPTQLPPPPLLPPYSGPASSLDAPQHLSRTLSPPGAVPHTPSPFPGSLHKSLTPALPERPPSAHDGAASPRGPLNPLPPMHFLGKPYNSPGPSSLGTSPGPLDKELAVPRPAPTPRPQLWEGASEVLPLVDPTTAPYPAVPPAPPAPARGMFFEGQRLCLPQSPPLPWSPVLPAPGSQPTPMELLNQLPYSTRAPEWPGNSQGALGGPSHTAGTAEKLTVPRNGSGTPNSSPSGLFPYSNLQDPSTQPLFFGVTPPQASPRGTPGLPLPRGVGASPSESPLPSPATTAASSSSCSSLSPLSSSPANPSSEEGQLPGPLGPSAFFHPLPAHPQEGSSAFPPSEPLTTLPIHYQPEPKAFPFPEEALGADGALESLQEVPFTSVGPDSARAALGGYPQEPLPYSAHHFPLSSANLDQLDVLLTCRQCEQNFCNLASFLQHRQFCGPLPRAPADTHHPSLLGHTKLAGFLSDGDVLQGLAATPLPLPASDLDLEDVAKLDSLITEALNGLDDPSQPPEIDSSFIDVFTDEDPLGLRVPSAGQTPKTKAGPTPEPRAQSLLPSPTSTLKPRAPSPGAKDCTPCHRPETRSQGQVPPEAEGARPPRRGKRFKLLREGLDAAQGPGESSRAIGLRPRRKGRRIDSPPHQARTPRAPRGHADTGGQTLNASPLPTRTQSSRCPRLPRSKLSRRRTTRSGRWSKELIHKIVRQKNELRDYDYTSEAKEDQGPGAPPGPPQQATRAQVRTRLSCQGGRRGEKRKDVEGTPGPREEQNQWTPKKLVRQEARLDRDSRVPGALGAEPQGETVPRGASTETPEEKCPLLRVSRETTHAELAGEAPTGSSSLVEDSHLSLSNGEVKGSSPPAPEQPQPGREDPSPPQSSGIIACMKQRGHTPPSGADAQPLLSPDQGPPPKSQPGEGLMPTTSTLNAAHPAPTTLLVKSCGLGWEPLDSEGDPVGVSVAKKGPQPCGRPCIDFLLGSKMQDGSCLKDLGSKPSAQDGPVHRVCLCQDNVDTRPLIPKSPRNVSQPTVTKPSDTQALLTLESTSLFSRLPVDGFHPPIYDTRLAHKDNHVPPTCTTPLLRRPLLEPQCTPEKVWSVLGDMCPEPLGGRSCGQRYQGEGPSVASLHPLPGKGQEHGDLESSTSEEELEVKRLVTELESQLQTSTAQCQAPMPPDSEPVGSRYPASGPLLTDGLASLGRSSPCQDHQGMMVASEEGTRGDSASHPTMAVVLHPGVQEAPIGPSGPSHTAQPSPQTARDQKTEPTQAQRDHSSPPTFKLIPPPLDANGTTERSPDQEPWFPRSNETTRTHPSGETLMLHPPKLGGIQCPEPLEAGGPCQDAKLGTCYSPIAHSIPGMEGQAGGSLPLGAMSPSSSRHCHAPQKCSLGNKGSNSAEVQPEPVSPIASPLGQLRLLVTRATESKGGAQFPQLSKPSGPGGDGLDSSCVTHSQGTTACAVAGHPPETEADRCLGSVSQAKSQAPERQGQPSQWQPEEQGDPEELTSAKIKPGAALTRHAGGTDRLREQLEGDKVAWSPQYKAENPPSPTSPDKETSLLALTVTHGHDDHVAEKVARPGPRKWLPSARERSADPIRDPADCIPSTASASPQGTHGPEPLPREDPLSVLAGVQGKGRLLPASPSCGDPQCPQHLLAPPPTQTPLQRAKCTPGHVQCPAEPPPGRTSPCSPEGGPADNNPLVDALTGGQPDVSPAHGGHSSNNSIPRIQEEPRKVRLRRSPTHTMPSPPAKAVSLRGTSKAPRGPRVPTAYGTEVTRGLQTLDPRIVSPELHCASSDPLGPGEGQQVTAKPTSPCPREAIGSEVGEDCKSPGIGHSESHRHVPCQAPGGDPPCPQDSKQKSQGFQKKPQSSGHSHRTEGTSQASTPAVTCEVCWASFRSGPGLSRHKARKHRNGSSVAHQTGLSAHGAPSASITRTPGKKGRKTPGKDKSRPRSGQSFPEDSLGTETPVETRQGHGILGTPGSSPHPEPQTPDLLGQEASVMPQVPRPRKTGRVQDDIPRAKHTETRASQRQGRRPQHLPSDSKKSHQKWGKVSVKRFRKKSEASDSEESCPQVSPDVISDRPDSNPSSAIANYPARPSHRLSPEGEQEKDELQPSRAATPEPGVMGHVEETPHQAGRDAAILGSGRKPSQAARSRAADDGRGSKSWAGKGMMGTCKLSSEPQGASKSPSSKSSSPINCSPQGFLSHPEAGDHIQSSLSGASSPGLVGPLGLFDDETSFSQLFPLGDRLVRKKNPRVYGQRCGKKPKPPPTPEPHSKVGDTTPLCSTRLPTDLRDCGSPCLSPEELWENDASDLPEAFLVDSILSSKVPDIRPWSPGPSVWDLEQPEKGPSPSSTPTEEKHPDNMSEGLPELHRVPATWPGLELQNSPNETSSLGEMSPEPPSLEKEGCDNRSPENADMLPFPGLDFDIFSTKFEMEDLSLLESCEDPRGLPSSHFLNLQAGRSSQGLQGTRSEVAEGDPNRDPQTRVKRGSYKCRVCFRRFGGLGELDLHKMAHSPSPPPTCYMCVERRFGSRQLLREHLREKHGQSKAGLWTCGMCLHQVPDVWMYNEHLREHAVRFARRGHARTSLGDLSGCVEEGSLLPHFLNNIVGQVSLPHRGQNAIPKVNGGSPEAAREATATPKLPRANPSDQDGTLTPGGDVINTNVLAIKSPPNFALSSSNKAPPSLPSDHCSLNEPLLRATPVHADCKDPSRHCHHCGKQFPKPFKLQRHLAVHSPQRVFLCPQCPRVYAEHSQLRAHRSQEHAAQGEAERPATPLYACELCATVMRIIKRSFICSACNYTFAKKEQFDRHMDKHRRLGQQPFAFRGVRRPGAPGKKAAAFEGTLPSKRRRVTMPGSAPRSSVDGPQSLDSSPAPDTASPEALYPLFPEPALSTAQGLSQTQERSLDPEDGAPPDCPELLPPPLSPSSAAPAGGKGGREDEAPPDSRLPPHPHDVPPGAGSQDLADKTAPHLLWVKHRKPRAPHKCAPGPSLEDTPLIQREKLVPRSHMVAEGGPGGAPHKGGAAKARSTRGPADGKGLTAVAPPRKVLLSAATAEPARDTEDRPRSTPPKVKLDLSSQGSGDPRHGPIVGGGSQPQPASGQLQSETATTPGKPPCQGPSPPPAKPPPQAPAKGCSLGPQGGRELGPGGSLGPKESMWAVGGKRRGRAPGPTRSETLESLGRDPSVPDRPPRNPRKQAVPSRVPPANARLSSQRVSPGHGGFRRKREGLVMAAPEKRPPHGSPRRGRAVPPSPRALHTAESQSHLLSQLFGRRLTSFKIPLKREPSE</sequence>
<feature type="compositionally biased region" description="Basic residues" evidence="2">
    <location>
        <begin position="3243"/>
        <end position="3253"/>
    </location>
</feature>
<dbReference type="InterPro" id="IPR036236">
    <property type="entry name" value="Znf_C2H2_sf"/>
</dbReference>
<feature type="region of interest" description="Disordered" evidence="2">
    <location>
        <begin position="209"/>
        <end position="230"/>
    </location>
</feature>
<keyword evidence="1" id="KW-0862">Zinc</keyword>
<feature type="compositionally biased region" description="Low complexity" evidence="2">
    <location>
        <begin position="3364"/>
        <end position="3374"/>
    </location>
</feature>
<feature type="compositionally biased region" description="Basic and acidic residues" evidence="2">
    <location>
        <begin position="1057"/>
        <end position="1068"/>
    </location>
</feature>
<protein>
    <submittedName>
        <fullName evidence="5">Zinc finger protein 469</fullName>
    </submittedName>
</protein>
<dbReference type="GeneID" id="102827746"/>
<feature type="region of interest" description="Disordered" evidence="2">
    <location>
        <begin position="472"/>
        <end position="625"/>
    </location>
</feature>
<feature type="compositionally biased region" description="Low complexity" evidence="2">
    <location>
        <begin position="504"/>
        <end position="515"/>
    </location>
</feature>
<feature type="compositionally biased region" description="Polar residues" evidence="2">
    <location>
        <begin position="2221"/>
        <end position="2238"/>
    </location>
</feature>
<feature type="region of interest" description="Disordered" evidence="2">
    <location>
        <begin position="2893"/>
        <end position="2928"/>
    </location>
</feature>
<feature type="compositionally biased region" description="Basic and acidic residues" evidence="2">
    <location>
        <begin position="1857"/>
        <end position="1869"/>
    </location>
</feature>
<feature type="compositionally biased region" description="Basic and acidic residues" evidence="2">
    <location>
        <begin position="3326"/>
        <end position="3335"/>
    </location>
</feature>
<gene>
    <name evidence="5" type="primary">ZNF469</name>
</gene>
<dbReference type="SMART" id="SM00355">
    <property type="entry name" value="ZnF_C2H2"/>
    <property type="match status" value="8"/>
</dbReference>
<feature type="compositionally biased region" description="Pro residues" evidence="2">
    <location>
        <begin position="3183"/>
        <end position="3194"/>
    </location>
</feature>
<feature type="compositionally biased region" description="Pro residues" evidence="2">
    <location>
        <begin position="285"/>
        <end position="296"/>
    </location>
</feature>
<feature type="compositionally biased region" description="Basic and acidic residues" evidence="2">
    <location>
        <begin position="1835"/>
        <end position="1846"/>
    </location>
</feature>
<feature type="compositionally biased region" description="Polar residues" evidence="2">
    <location>
        <begin position="1520"/>
        <end position="1531"/>
    </location>
</feature>
<keyword evidence="1" id="KW-0863">Zinc-finger</keyword>
<feature type="compositionally biased region" description="Basic residues" evidence="2">
    <location>
        <begin position="958"/>
        <end position="971"/>
    </location>
</feature>
<feature type="compositionally biased region" description="Basic and acidic residues" evidence="2">
    <location>
        <begin position="2396"/>
        <end position="2405"/>
    </location>
</feature>
<feature type="region of interest" description="Disordered" evidence="2">
    <location>
        <begin position="1510"/>
        <end position="1602"/>
    </location>
</feature>
<evidence type="ECO:0000259" key="3">
    <source>
        <dbReference type="PROSITE" id="PS50157"/>
    </source>
</evidence>
<feature type="region of interest" description="Disordered" evidence="2">
    <location>
        <begin position="270"/>
        <end position="400"/>
    </location>
</feature>
<feature type="domain" description="C2H2-type" evidence="3">
    <location>
        <begin position="3062"/>
        <end position="3091"/>
    </location>
</feature>
<feature type="compositionally biased region" description="Polar residues" evidence="2">
    <location>
        <begin position="2182"/>
        <end position="2191"/>
    </location>
</feature>
<proteinExistence type="predicted"/>
<dbReference type="Proteomes" id="UP000504623">
    <property type="component" value="Unplaced"/>
</dbReference>
<dbReference type="GO" id="GO:0008270">
    <property type="term" value="F:zinc ion binding"/>
    <property type="evidence" value="ECO:0007669"/>
    <property type="project" value="UniProtKB-KW"/>
</dbReference>
<feature type="region of interest" description="Disordered" evidence="2">
    <location>
        <begin position="997"/>
        <end position="1205"/>
    </location>
</feature>
<accession>A0A9B0TAQ5</accession>
<dbReference type="CTD" id="84627"/>
<evidence type="ECO:0000256" key="2">
    <source>
        <dbReference type="SAM" id="MobiDB-lite"/>
    </source>
</evidence>
<feature type="compositionally biased region" description="Basic and acidic residues" evidence="2">
    <location>
        <begin position="2625"/>
        <end position="2642"/>
    </location>
</feature>
<feature type="compositionally biased region" description="Basic residues" evidence="2">
    <location>
        <begin position="2172"/>
        <end position="2181"/>
    </location>
</feature>
<feature type="region of interest" description="Disordered" evidence="2">
    <location>
        <begin position="1437"/>
        <end position="1464"/>
    </location>
</feature>
<feature type="compositionally biased region" description="Low complexity" evidence="2">
    <location>
        <begin position="2454"/>
        <end position="2464"/>
    </location>
</feature>
<feature type="compositionally biased region" description="Polar residues" evidence="2">
    <location>
        <begin position="1115"/>
        <end position="1130"/>
    </location>
</feature>
<feature type="compositionally biased region" description="Low complexity" evidence="2">
    <location>
        <begin position="371"/>
        <end position="382"/>
    </location>
</feature>
<dbReference type="RefSeq" id="XP_006860336.1">
    <property type="nucleotide sequence ID" value="XM_006860274.1"/>
</dbReference>
<feature type="compositionally biased region" description="Polar residues" evidence="2">
    <location>
        <begin position="2652"/>
        <end position="2663"/>
    </location>
</feature>
<feature type="region of interest" description="Disordered" evidence="2">
    <location>
        <begin position="2596"/>
        <end position="2681"/>
    </location>
</feature>
<feature type="compositionally biased region" description="Polar residues" evidence="2">
    <location>
        <begin position="1577"/>
        <end position="1586"/>
    </location>
</feature>
<feature type="compositionally biased region" description="Polar residues" evidence="2">
    <location>
        <begin position="3162"/>
        <end position="3172"/>
    </location>
</feature>
<feature type="region of interest" description="Disordered" evidence="2">
    <location>
        <begin position="2731"/>
        <end position="2755"/>
    </location>
</feature>
<feature type="compositionally biased region" description="Basic and acidic residues" evidence="2">
    <location>
        <begin position="2671"/>
        <end position="2681"/>
    </location>
</feature>
<dbReference type="Gene3D" id="3.30.160.60">
    <property type="entry name" value="Classic Zinc Finger"/>
    <property type="match status" value="2"/>
</dbReference>
<feature type="domain" description="C2H2-type" evidence="3">
    <location>
        <begin position="3009"/>
        <end position="3037"/>
    </location>
</feature>
<feature type="region of interest" description="Disordered" evidence="2">
    <location>
        <begin position="1"/>
        <end position="191"/>
    </location>
</feature>
<feature type="region of interest" description="Disordered" evidence="2">
    <location>
        <begin position="2167"/>
        <end position="2499"/>
    </location>
</feature>
<evidence type="ECO:0000256" key="1">
    <source>
        <dbReference type="PROSITE-ProRule" id="PRU00042"/>
    </source>
</evidence>
<dbReference type="PANTHER" id="PTHR21465">
    <property type="entry name" value="ZINC FINGER PROTEIN 469"/>
    <property type="match status" value="1"/>
</dbReference>
<feature type="compositionally biased region" description="Basic and acidic residues" evidence="2">
    <location>
        <begin position="1091"/>
        <end position="1106"/>
    </location>
</feature>
<evidence type="ECO:0000313" key="5">
    <source>
        <dbReference type="RefSeq" id="XP_006860336.1"/>
    </source>
</evidence>
<feature type="region of interest" description="Disordered" evidence="2">
    <location>
        <begin position="1389"/>
        <end position="1421"/>
    </location>
</feature>
<keyword evidence="4" id="KW-1185">Reference proteome</keyword>
<feature type="compositionally biased region" description="Polar residues" evidence="2">
    <location>
        <begin position="938"/>
        <end position="952"/>
    </location>
</feature>
<feature type="compositionally biased region" description="Basic residues" evidence="2">
    <location>
        <begin position="2314"/>
        <end position="2328"/>
    </location>
</feature>
<feature type="compositionally biased region" description="Basic and acidic residues" evidence="2">
    <location>
        <begin position="1030"/>
        <end position="1048"/>
    </location>
</feature>
<feature type="compositionally biased region" description="Pro residues" evidence="2">
    <location>
        <begin position="3381"/>
        <end position="3399"/>
    </location>
</feature>
<feature type="domain" description="C2H2-type" evidence="3">
    <location>
        <begin position="2981"/>
        <end position="3008"/>
    </location>
</feature>
<evidence type="ECO:0000313" key="4">
    <source>
        <dbReference type="Proteomes" id="UP000504623"/>
    </source>
</evidence>
<feature type="region of interest" description="Disordered" evidence="2">
    <location>
        <begin position="3278"/>
        <end position="3530"/>
    </location>
</feature>
<feature type="domain" description="C2H2-type" evidence="3">
    <location>
        <begin position="2761"/>
        <end position="2788"/>
    </location>
</feature>
<feature type="compositionally biased region" description="Basic and acidic residues" evidence="2">
    <location>
        <begin position="1791"/>
        <end position="1804"/>
    </location>
</feature>
<feature type="region of interest" description="Disordered" evidence="2">
    <location>
        <begin position="1636"/>
        <end position="2154"/>
    </location>
</feature>
<feature type="compositionally biased region" description="Polar residues" evidence="2">
    <location>
        <begin position="1016"/>
        <end position="1025"/>
    </location>
</feature>